<protein>
    <submittedName>
        <fullName evidence="8">Hydrogenase-4 component A</fullName>
        <ecNumber evidence="8">1.-.-.-</ecNumber>
    </submittedName>
</protein>
<evidence type="ECO:0000256" key="2">
    <source>
        <dbReference type="ARBA" id="ARBA00022723"/>
    </source>
</evidence>
<dbReference type="GO" id="GO:0016491">
    <property type="term" value="F:oxidoreductase activity"/>
    <property type="evidence" value="ECO:0007669"/>
    <property type="project" value="UniProtKB-KW"/>
</dbReference>
<feature type="domain" description="Cyclic nucleotide-binding" evidence="6">
    <location>
        <begin position="64"/>
        <end position="92"/>
    </location>
</feature>
<feature type="domain" description="Cyclic nucleotide-binding" evidence="6">
    <location>
        <begin position="170"/>
        <end position="207"/>
    </location>
</feature>
<dbReference type="GO" id="GO:0051539">
    <property type="term" value="F:4 iron, 4 sulfur cluster binding"/>
    <property type="evidence" value="ECO:0007669"/>
    <property type="project" value="UniProtKB-KW"/>
</dbReference>
<name>A0A5C5XFA3_9PLAN</name>
<keyword evidence="4" id="KW-0408">Iron</keyword>
<dbReference type="CDD" id="cd16367">
    <property type="entry name" value="DMSOR_beta_like"/>
    <property type="match status" value="1"/>
</dbReference>
<dbReference type="PANTHER" id="PTHR42859">
    <property type="entry name" value="OXIDOREDUCTASE"/>
    <property type="match status" value="1"/>
</dbReference>
<keyword evidence="1" id="KW-0004">4Fe-4S</keyword>
<dbReference type="InterPro" id="IPR018490">
    <property type="entry name" value="cNMP-bd_dom_sf"/>
</dbReference>
<evidence type="ECO:0000256" key="5">
    <source>
        <dbReference type="ARBA" id="ARBA00023014"/>
    </source>
</evidence>
<dbReference type="Pfam" id="PF13247">
    <property type="entry name" value="Fer4_11"/>
    <property type="match status" value="1"/>
</dbReference>
<keyword evidence="9" id="KW-1185">Reference proteome</keyword>
<reference evidence="8 9" key="1">
    <citation type="submission" date="2019-02" db="EMBL/GenBank/DDBJ databases">
        <title>Deep-cultivation of Planctomycetes and their phenomic and genomic characterization uncovers novel biology.</title>
        <authorList>
            <person name="Wiegand S."/>
            <person name="Jogler M."/>
            <person name="Boedeker C."/>
            <person name="Pinto D."/>
            <person name="Vollmers J."/>
            <person name="Rivas-Marin E."/>
            <person name="Kohn T."/>
            <person name="Peeters S.H."/>
            <person name="Heuer A."/>
            <person name="Rast P."/>
            <person name="Oberbeckmann S."/>
            <person name="Bunk B."/>
            <person name="Jeske O."/>
            <person name="Meyerdierks A."/>
            <person name="Storesund J.E."/>
            <person name="Kallscheuer N."/>
            <person name="Luecker S."/>
            <person name="Lage O.M."/>
            <person name="Pohl T."/>
            <person name="Merkel B.J."/>
            <person name="Hornburger P."/>
            <person name="Mueller R.-W."/>
            <person name="Bruemmer F."/>
            <person name="Labrenz M."/>
            <person name="Spormann A.M."/>
            <person name="Op Den Camp H."/>
            <person name="Overmann J."/>
            <person name="Amann R."/>
            <person name="Jetten M.S.M."/>
            <person name="Mascher T."/>
            <person name="Medema M.H."/>
            <person name="Devos D.P."/>
            <person name="Kaster A.-K."/>
            <person name="Ovreas L."/>
            <person name="Rohde M."/>
            <person name="Galperin M.Y."/>
            <person name="Jogler C."/>
        </authorList>
    </citation>
    <scope>NUCLEOTIDE SEQUENCE [LARGE SCALE GENOMIC DNA]</scope>
    <source>
        <strain evidence="8 9">Pan54</strain>
    </source>
</reference>
<evidence type="ECO:0000256" key="1">
    <source>
        <dbReference type="ARBA" id="ARBA00022485"/>
    </source>
</evidence>
<keyword evidence="3" id="KW-0677">Repeat</keyword>
<keyword evidence="5" id="KW-0411">Iron-sulfur</keyword>
<dbReference type="InterPro" id="IPR017900">
    <property type="entry name" value="4Fe4S_Fe_S_CS"/>
</dbReference>
<dbReference type="SUPFAM" id="SSF54862">
    <property type="entry name" value="4Fe-4S ferredoxins"/>
    <property type="match status" value="1"/>
</dbReference>
<feature type="domain" description="Cyclic nucleotide-binding" evidence="6">
    <location>
        <begin position="296"/>
        <end position="350"/>
    </location>
</feature>
<dbReference type="InterPro" id="IPR000595">
    <property type="entry name" value="cNMP-bd_dom"/>
</dbReference>
<dbReference type="InterPro" id="IPR014710">
    <property type="entry name" value="RmlC-like_jellyroll"/>
</dbReference>
<proteinExistence type="predicted"/>
<dbReference type="EMBL" id="SJPG01000001">
    <property type="protein sequence ID" value="TWT61339.1"/>
    <property type="molecule type" value="Genomic_DNA"/>
</dbReference>
<dbReference type="InterPro" id="IPR017896">
    <property type="entry name" value="4Fe4S_Fe-S-bd"/>
</dbReference>
<dbReference type="Gene3D" id="3.30.70.20">
    <property type="match status" value="2"/>
</dbReference>
<feature type="domain" description="4Fe-4S ferredoxin-type" evidence="7">
    <location>
        <begin position="493"/>
        <end position="522"/>
    </location>
</feature>
<dbReference type="PROSITE" id="PS51379">
    <property type="entry name" value="4FE4S_FER_2"/>
    <property type="match status" value="2"/>
</dbReference>
<dbReference type="InterPro" id="IPR050294">
    <property type="entry name" value="RnfB_subfamily"/>
</dbReference>
<evidence type="ECO:0000259" key="6">
    <source>
        <dbReference type="PROSITE" id="PS50042"/>
    </source>
</evidence>
<feature type="domain" description="4Fe-4S ferredoxin-type" evidence="7">
    <location>
        <begin position="424"/>
        <end position="452"/>
    </location>
</feature>
<dbReference type="Pfam" id="PF00027">
    <property type="entry name" value="cNMP_binding"/>
    <property type="match status" value="1"/>
</dbReference>
<accession>A0A5C5XFA3</accession>
<dbReference type="OrthoDB" id="9810688at2"/>
<dbReference type="AlphaFoldDB" id="A0A5C5XFA3"/>
<gene>
    <name evidence="8" type="primary">hyfA_1</name>
    <name evidence="8" type="ORF">Pan54_20750</name>
</gene>
<dbReference type="Proteomes" id="UP000316095">
    <property type="component" value="Unassembled WGS sequence"/>
</dbReference>
<sequence>MSEVKINRLERWGIPFCDEMTDENVEYLLQMPLFSQGMIDPENFNDRLPLAGILKNDSRLMNCKEGEIIIREGEWGNSAFFLLSGSVRVVIERAQNSIPPELLGQPQRKRKSVLEILKQCFNRSPEIEQRDLASYAPQAYSENSKSSRIYLQDFNHIVDCHKTTRIDAIDFFGEQSALGRLERSATVFADGDCEILEVRWQGIRDLMNKAPWLKTQIDMRFRAYGLYSFLKNSSYFEHLSIDENATEEDHERKRSLSQHVFNHAELRTYGKYDQVDSFLSLVEHGTASNLAHEPLIAREGDYVEGIYIIRSGIARVSHRYNNGHRTISYLTPGHAFGVAEVVESWRDGKPTHLHHSLRAVGYVTVVFIPSAIFELAVLEELFDRQKNKTTYSGLKGSNTPQNTTHLDNGLMEFLVERRFVNGSATMVIDLDRCTRCDDCVRACAATHDQNPRFLRQGPVHDKYMIANACMHCADPVCMIQCPTGAIHRNSLAGEVIVNDLTCIGCGACANNCPYDAIRMVQIRDQNGNLIYPTQTTKRQADGTQVVRKLTPLDPEWQPIEKATKCDLCSDQITGPACQNACPHDALVRLDLGSYETAAQWFKR</sequence>
<dbReference type="PROSITE" id="PS00198">
    <property type="entry name" value="4FE4S_FER_1"/>
    <property type="match status" value="1"/>
</dbReference>
<dbReference type="CDD" id="cd00038">
    <property type="entry name" value="CAP_ED"/>
    <property type="match status" value="2"/>
</dbReference>
<dbReference type="PROSITE" id="PS50042">
    <property type="entry name" value="CNMP_BINDING_3"/>
    <property type="match status" value="3"/>
</dbReference>
<dbReference type="GO" id="GO:0046872">
    <property type="term" value="F:metal ion binding"/>
    <property type="evidence" value="ECO:0007669"/>
    <property type="project" value="UniProtKB-KW"/>
</dbReference>
<dbReference type="PANTHER" id="PTHR42859:SF17">
    <property type="entry name" value="ELECTRON TRANSPORT PROTEIN HYDN-RELATED"/>
    <property type="match status" value="1"/>
</dbReference>
<evidence type="ECO:0000259" key="7">
    <source>
        <dbReference type="PROSITE" id="PS51379"/>
    </source>
</evidence>
<dbReference type="EC" id="1.-.-.-" evidence="8"/>
<comment type="caution">
    <text evidence="8">The sequence shown here is derived from an EMBL/GenBank/DDBJ whole genome shotgun (WGS) entry which is preliminary data.</text>
</comment>
<evidence type="ECO:0000256" key="4">
    <source>
        <dbReference type="ARBA" id="ARBA00023004"/>
    </source>
</evidence>
<dbReference type="RefSeq" id="WP_146503347.1">
    <property type="nucleotide sequence ID" value="NZ_SJPG01000001.1"/>
</dbReference>
<dbReference type="SUPFAM" id="SSF51206">
    <property type="entry name" value="cAMP-binding domain-like"/>
    <property type="match status" value="2"/>
</dbReference>
<organism evidence="8 9">
    <name type="scientific">Rubinisphaera italica</name>
    <dbReference type="NCBI Taxonomy" id="2527969"/>
    <lineage>
        <taxon>Bacteria</taxon>
        <taxon>Pseudomonadati</taxon>
        <taxon>Planctomycetota</taxon>
        <taxon>Planctomycetia</taxon>
        <taxon>Planctomycetales</taxon>
        <taxon>Planctomycetaceae</taxon>
        <taxon>Rubinisphaera</taxon>
    </lineage>
</organism>
<keyword evidence="2" id="KW-0479">Metal-binding</keyword>
<evidence type="ECO:0000256" key="3">
    <source>
        <dbReference type="ARBA" id="ARBA00022737"/>
    </source>
</evidence>
<evidence type="ECO:0000313" key="8">
    <source>
        <dbReference type="EMBL" id="TWT61339.1"/>
    </source>
</evidence>
<keyword evidence="8" id="KW-0560">Oxidoreductase</keyword>
<evidence type="ECO:0000313" key="9">
    <source>
        <dbReference type="Proteomes" id="UP000316095"/>
    </source>
</evidence>
<dbReference type="Gene3D" id="2.60.120.10">
    <property type="entry name" value="Jelly Rolls"/>
    <property type="match status" value="2"/>
</dbReference>